<dbReference type="InterPro" id="IPR021471">
    <property type="entry name" value="DUF3124"/>
</dbReference>
<proteinExistence type="predicted"/>
<dbReference type="RefSeq" id="WP_265680968.1">
    <property type="nucleotide sequence ID" value="NZ_CP120863.1"/>
</dbReference>
<organism evidence="2 3">
    <name type="scientific">Roseibium porphyridii</name>
    <dbReference type="NCBI Taxonomy" id="2866279"/>
    <lineage>
        <taxon>Bacteria</taxon>
        <taxon>Pseudomonadati</taxon>
        <taxon>Pseudomonadota</taxon>
        <taxon>Alphaproteobacteria</taxon>
        <taxon>Hyphomicrobiales</taxon>
        <taxon>Stappiaceae</taxon>
        <taxon>Roseibium</taxon>
    </lineage>
</organism>
<keyword evidence="1" id="KW-0732">Signal</keyword>
<dbReference type="Pfam" id="PF11322">
    <property type="entry name" value="DUF3124"/>
    <property type="match status" value="1"/>
</dbReference>
<gene>
    <name evidence="2" type="ORF">K1718_20915</name>
</gene>
<feature type="signal peptide" evidence="1">
    <location>
        <begin position="1"/>
        <end position="22"/>
    </location>
</feature>
<feature type="chain" id="PRO_5047116411" evidence="1">
    <location>
        <begin position="23"/>
        <end position="159"/>
    </location>
</feature>
<dbReference type="EMBL" id="CP120863">
    <property type="protein sequence ID" value="WFE88604.1"/>
    <property type="molecule type" value="Genomic_DNA"/>
</dbReference>
<dbReference type="Proteomes" id="UP001209803">
    <property type="component" value="Chromosome"/>
</dbReference>
<protein>
    <submittedName>
        <fullName evidence="2">DUF3124 domain-containing protein</fullName>
    </submittedName>
</protein>
<evidence type="ECO:0000313" key="2">
    <source>
        <dbReference type="EMBL" id="WFE88604.1"/>
    </source>
</evidence>
<evidence type="ECO:0000313" key="3">
    <source>
        <dbReference type="Proteomes" id="UP001209803"/>
    </source>
</evidence>
<evidence type="ECO:0000256" key="1">
    <source>
        <dbReference type="SAM" id="SignalP"/>
    </source>
</evidence>
<reference evidence="2 3" key="1">
    <citation type="submission" date="2023-03" db="EMBL/GenBank/DDBJ databases">
        <title>Roseibium porphyridii sp. nov. and Roseibium rhodosorbium sp. nov. isolated from marine algae, Porphyridium cruentum and Rhodosorus marinus, respectively.</title>
        <authorList>
            <person name="Lee M.W."/>
            <person name="Choi B.J."/>
            <person name="Lee J.K."/>
            <person name="Choi D.G."/>
            <person name="Baek J.H."/>
            <person name="Bayburt H."/>
            <person name="Kim J.M."/>
            <person name="Han D.M."/>
            <person name="Kim K.H."/>
            <person name="Jeon C.O."/>
        </authorList>
    </citation>
    <scope>NUCLEOTIDE SEQUENCE [LARGE SCALE GENOMIC DNA]</scope>
    <source>
        <strain evidence="2 3">KMA01</strain>
    </source>
</reference>
<keyword evidence="3" id="KW-1185">Reference proteome</keyword>
<sequence length="159" mass="17211">MLKRLIFLVALTLWPLQSTVQAQDIAERALGETIYVPAYSRIFSYPNRSDLLASTLAVHNVDPKTTITLQSVDYHGEGGELIRAMLEEPFVLGPLQSRTVLIPINDTTGGVGANFLVTWTSDEVALSPIAEAIMTSGIGGPGPSFASRGRVIERRTAKD</sequence>
<name>A0ABY8EZW3_9HYPH</name>
<accession>A0ABY8EZW3</accession>